<dbReference type="Gene3D" id="2.40.30.170">
    <property type="match status" value="1"/>
</dbReference>
<feature type="coiled-coil region" evidence="10">
    <location>
        <begin position="179"/>
        <end position="213"/>
    </location>
</feature>
<dbReference type="AlphaFoldDB" id="A0A370LBD2"/>
<dbReference type="PANTHER" id="PTHR30386:SF17">
    <property type="entry name" value="ALKALINE PROTEASE SECRETION PROTEIN APRE"/>
    <property type="match status" value="1"/>
</dbReference>
<name>A0A370LBD2_9HYPH</name>
<evidence type="ECO:0000256" key="3">
    <source>
        <dbReference type="ARBA" id="ARBA00022448"/>
    </source>
</evidence>
<dbReference type="PRINTS" id="PR01490">
    <property type="entry name" value="RTXTOXIND"/>
</dbReference>
<evidence type="ECO:0000256" key="1">
    <source>
        <dbReference type="ARBA" id="ARBA00004377"/>
    </source>
</evidence>
<keyword evidence="10" id="KW-0175">Coiled coil</keyword>
<keyword evidence="6 9" id="KW-0812">Transmembrane</keyword>
<dbReference type="Proteomes" id="UP000255207">
    <property type="component" value="Unassembled WGS sequence"/>
</dbReference>
<dbReference type="InterPro" id="IPR058982">
    <property type="entry name" value="Beta-barrel_AprE"/>
</dbReference>
<feature type="transmembrane region" description="Helical" evidence="9">
    <location>
        <begin position="38"/>
        <end position="57"/>
    </location>
</feature>
<keyword evidence="7 9" id="KW-1133">Transmembrane helix</keyword>
<evidence type="ECO:0000313" key="14">
    <source>
        <dbReference type="Proteomes" id="UP000255207"/>
    </source>
</evidence>
<evidence type="ECO:0000256" key="2">
    <source>
        <dbReference type="ARBA" id="ARBA00009477"/>
    </source>
</evidence>
<organism evidence="13 14">
    <name type="scientific">Bosea caraganae</name>
    <dbReference type="NCBI Taxonomy" id="2763117"/>
    <lineage>
        <taxon>Bacteria</taxon>
        <taxon>Pseudomonadati</taxon>
        <taxon>Pseudomonadota</taxon>
        <taxon>Alphaproteobacteria</taxon>
        <taxon>Hyphomicrobiales</taxon>
        <taxon>Boseaceae</taxon>
        <taxon>Bosea</taxon>
    </lineage>
</organism>
<keyword evidence="3 9" id="KW-0813">Transport</keyword>
<comment type="caution">
    <text evidence="13">The sequence shown here is derived from an EMBL/GenBank/DDBJ whole genome shotgun (WGS) entry which is preliminary data.</text>
</comment>
<keyword evidence="4 9" id="KW-1003">Cell membrane</keyword>
<keyword evidence="14" id="KW-1185">Reference proteome</keyword>
<evidence type="ECO:0000313" key="13">
    <source>
        <dbReference type="EMBL" id="RDJ29283.1"/>
    </source>
</evidence>
<dbReference type="EMBL" id="QQTP01000001">
    <property type="protein sequence ID" value="RDJ29283.1"/>
    <property type="molecule type" value="Genomic_DNA"/>
</dbReference>
<evidence type="ECO:0000256" key="8">
    <source>
        <dbReference type="ARBA" id="ARBA00023136"/>
    </source>
</evidence>
<keyword evidence="8 9" id="KW-0472">Membrane</keyword>
<reference evidence="14" key="1">
    <citation type="submission" date="2018-07" db="EMBL/GenBank/DDBJ databases">
        <authorList>
            <person name="Safronova V.I."/>
            <person name="Chirak E.R."/>
            <person name="Sazanova A.L."/>
        </authorList>
    </citation>
    <scope>NUCLEOTIDE SEQUENCE [LARGE SCALE GENOMIC DNA]</scope>
    <source>
        <strain evidence="14">RCAM04685</strain>
    </source>
</reference>
<evidence type="ECO:0000256" key="9">
    <source>
        <dbReference type="RuleBase" id="RU365093"/>
    </source>
</evidence>
<dbReference type="InterPro" id="IPR010129">
    <property type="entry name" value="T1SS_HlyD"/>
</dbReference>
<dbReference type="Pfam" id="PF25994">
    <property type="entry name" value="HH_AprE"/>
    <property type="match status" value="1"/>
</dbReference>
<dbReference type="SUPFAM" id="SSF111369">
    <property type="entry name" value="HlyD-like secretion proteins"/>
    <property type="match status" value="1"/>
</dbReference>
<comment type="subcellular location">
    <subcellularLocation>
        <location evidence="1 9">Cell inner membrane</location>
        <topology evidence="1 9">Single-pass membrane protein</topology>
    </subcellularLocation>
</comment>
<dbReference type="OrthoDB" id="9810980at2"/>
<proteinExistence type="inferred from homology"/>
<dbReference type="GO" id="GO:0005886">
    <property type="term" value="C:plasma membrane"/>
    <property type="evidence" value="ECO:0007669"/>
    <property type="project" value="UniProtKB-SubCell"/>
</dbReference>
<evidence type="ECO:0000256" key="10">
    <source>
        <dbReference type="SAM" id="Coils"/>
    </source>
</evidence>
<dbReference type="NCBIfam" id="TIGR01843">
    <property type="entry name" value="type_I_hlyD"/>
    <property type="match status" value="1"/>
</dbReference>
<evidence type="ECO:0000256" key="6">
    <source>
        <dbReference type="ARBA" id="ARBA00022692"/>
    </source>
</evidence>
<evidence type="ECO:0000256" key="7">
    <source>
        <dbReference type="ARBA" id="ARBA00022989"/>
    </source>
</evidence>
<dbReference type="InterPro" id="IPR058781">
    <property type="entry name" value="HH_AprE-like"/>
</dbReference>
<protein>
    <recommendedName>
        <fullName evidence="9">Membrane fusion protein (MFP) family protein</fullName>
    </recommendedName>
</protein>
<comment type="similarity">
    <text evidence="2 9">Belongs to the membrane fusion protein (MFP) (TC 8.A.1) family.</text>
</comment>
<feature type="coiled-coil region" evidence="10">
    <location>
        <begin position="267"/>
        <end position="294"/>
    </location>
</feature>
<dbReference type="Pfam" id="PF26002">
    <property type="entry name" value="Beta-barrel_AprE"/>
    <property type="match status" value="1"/>
</dbReference>
<evidence type="ECO:0000259" key="12">
    <source>
        <dbReference type="Pfam" id="PF26002"/>
    </source>
</evidence>
<dbReference type="Gene3D" id="2.40.50.100">
    <property type="match status" value="1"/>
</dbReference>
<sequence>MRGAQAPDRESSVTAQTLDAAAATADERRTNFRLGPHVVAGSALALVLVLGCGGWAATANLNGAIIAQGSVKVDQNLKEVQHRDGGVVQAMAVRQGDHVEAGKVLFRLDDVQMRAELSIIHSQLGENLGRKARLVAERDNLPAVDFPAELPRLSESAAQIIQGETRLFDGNRTNRESRKEQLEISIVQSGEEIKGLEARMTAKAEELRLVELERKKYIGLFDKGLIDGARVYNVNREWARLLGERGEIEAGLARAKLRISEARLQIIAVDETARTEAQRELRQVEAKVSELGDRRLANEDRLSRTEIRAPISGTINELTVFTVGGVITPAARLATIVPEQAKLTVEVRIAPADIDQIKPGQPARLRFSAFAKNTTPEFPGKVIHLSPATSRDPTSGATFYTGDIALDDDAALEGRRLLPGMPVEVFIQTEERTALSFLTKPFTDHASRIFREK</sequence>
<evidence type="ECO:0000256" key="4">
    <source>
        <dbReference type="ARBA" id="ARBA00022475"/>
    </source>
</evidence>
<dbReference type="PANTHER" id="PTHR30386">
    <property type="entry name" value="MEMBRANE FUSION SUBUNIT OF EMRAB-TOLC MULTIDRUG EFFLUX PUMP"/>
    <property type="match status" value="1"/>
</dbReference>
<keyword evidence="5 9" id="KW-0997">Cell inner membrane</keyword>
<feature type="domain" description="AprE-like beta-barrel" evidence="12">
    <location>
        <begin position="343"/>
        <end position="430"/>
    </location>
</feature>
<accession>A0A370LBD2</accession>
<evidence type="ECO:0000256" key="5">
    <source>
        <dbReference type="ARBA" id="ARBA00022519"/>
    </source>
</evidence>
<evidence type="ECO:0000259" key="11">
    <source>
        <dbReference type="Pfam" id="PF25994"/>
    </source>
</evidence>
<dbReference type="InterPro" id="IPR050739">
    <property type="entry name" value="MFP"/>
</dbReference>
<dbReference type="GO" id="GO:0015031">
    <property type="term" value="P:protein transport"/>
    <property type="evidence" value="ECO:0007669"/>
    <property type="project" value="InterPro"/>
</dbReference>
<gene>
    <name evidence="13" type="ORF">DWE98_01625</name>
</gene>
<feature type="domain" description="AprE-like long alpha-helical hairpin" evidence="11">
    <location>
        <begin position="114"/>
        <end position="301"/>
    </location>
</feature>